<dbReference type="SUPFAM" id="SSF51430">
    <property type="entry name" value="NAD(P)-linked oxidoreductase"/>
    <property type="match status" value="1"/>
</dbReference>
<evidence type="ECO:0000313" key="6">
    <source>
        <dbReference type="Proteomes" id="UP000318521"/>
    </source>
</evidence>
<dbReference type="InterPro" id="IPR036812">
    <property type="entry name" value="NAD(P)_OxRdtase_dom_sf"/>
</dbReference>
<dbReference type="AlphaFoldDB" id="A0A554A1R2"/>
<organism evidence="5 6">
    <name type="scientific">Alkalicoccobacillus porphyridii</name>
    <dbReference type="NCBI Taxonomy" id="2597270"/>
    <lineage>
        <taxon>Bacteria</taxon>
        <taxon>Bacillati</taxon>
        <taxon>Bacillota</taxon>
        <taxon>Bacilli</taxon>
        <taxon>Bacillales</taxon>
        <taxon>Bacillaceae</taxon>
        <taxon>Alkalicoccobacillus</taxon>
    </lineage>
</organism>
<evidence type="ECO:0000256" key="1">
    <source>
        <dbReference type="PIRSR" id="PIRSR000097-1"/>
    </source>
</evidence>
<dbReference type="Pfam" id="PF00248">
    <property type="entry name" value="Aldo_ket_red"/>
    <property type="match status" value="1"/>
</dbReference>
<dbReference type="PANTHER" id="PTHR43638">
    <property type="entry name" value="OXIDOREDUCTASE, ALDO/KETO REDUCTASE FAMILY PROTEIN"/>
    <property type="match status" value="1"/>
</dbReference>
<protein>
    <submittedName>
        <fullName evidence="5">Aldo/keto reductase</fullName>
    </submittedName>
</protein>
<dbReference type="RefSeq" id="WP_143847045.1">
    <property type="nucleotide sequence ID" value="NZ_VLXZ01000002.1"/>
</dbReference>
<sequence>MAMQVTLKDGTALPSIGQGTWYMGEDSSRKREEIKALQLGLDLGLEVIDTAEMYGEGLAEEVVGEAIKDRRDQAFLVSKVYPHNAGRPEIVTSCENSLKRLQTDYLDLYLLHWRGGVPLSETVEGLEVLKSEGKIKRWGISNFDVSDMEELWSLPSGDQAQLNQVLYHLGSRGIEYDLIPWQKENQVPVMAYSPIAHGGKERQRLLENKQLKEVAEEYGVTPLQMALAWTIRTGQVLSIPKAVQEQHVRQNAEAMAIELSQQALDQLDSAFPPPTSKQPLDII</sequence>
<dbReference type="InterPro" id="IPR023210">
    <property type="entry name" value="NADP_OxRdtase_dom"/>
</dbReference>
<dbReference type="EMBL" id="VLXZ01000002">
    <property type="protein sequence ID" value="TSB47623.1"/>
    <property type="molecule type" value="Genomic_DNA"/>
</dbReference>
<accession>A0A554A1R2</accession>
<name>A0A554A1R2_9BACI</name>
<dbReference type="InterPro" id="IPR020471">
    <property type="entry name" value="AKR"/>
</dbReference>
<dbReference type="Proteomes" id="UP000318521">
    <property type="component" value="Unassembled WGS sequence"/>
</dbReference>
<dbReference type="PANTHER" id="PTHR43638:SF3">
    <property type="entry name" value="ALDEHYDE REDUCTASE"/>
    <property type="match status" value="1"/>
</dbReference>
<dbReference type="CDD" id="cd19138">
    <property type="entry name" value="AKR_YeaE"/>
    <property type="match status" value="1"/>
</dbReference>
<proteinExistence type="predicted"/>
<evidence type="ECO:0000313" key="5">
    <source>
        <dbReference type="EMBL" id="TSB47623.1"/>
    </source>
</evidence>
<feature type="binding site" evidence="2">
    <location>
        <position position="112"/>
    </location>
    <ligand>
        <name>substrate</name>
    </ligand>
</feature>
<feature type="site" description="Lowers pKa of active site Tyr" evidence="3">
    <location>
        <position position="79"/>
    </location>
</feature>
<comment type="caution">
    <text evidence="5">The sequence shown here is derived from an EMBL/GenBank/DDBJ whole genome shotgun (WGS) entry which is preliminary data.</text>
</comment>
<keyword evidence="6" id="KW-1185">Reference proteome</keyword>
<feature type="domain" description="NADP-dependent oxidoreductase" evidence="4">
    <location>
        <begin position="16"/>
        <end position="270"/>
    </location>
</feature>
<feature type="active site" description="Proton donor" evidence="1">
    <location>
        <position position="54"/>
    </location>
</feature>
<evidence type="ECO:0000259" key="4">
    <source>
        <dbReference type="Pfam" id="PF00248"/>
    </source>
</evidence>
<gene>
    <name evidence="5" type="ORF">FN960_03620</name>
</gene>
<evidence type="ECO:0000256" key="2">
    <source>
        <dbReference type="PIRSR" id="PIRSR000097-2"/>
    </source>
</evidence>
<dbReference type="PRINTS" id="PR00069">
    <property type="entry name" value="ALDKETRDTASE"/>
</dbReference>
<evidence type="ECO:0000256" key="3">
    <source>
        <dbReference type="PIRSR" id="PIRSR000097-3"/>
    </source>
</evidence>
<reference evidence="5 6" key="1">
    <citation type="submission" date="2019-07" db="EMBL/GenBank/DDBJ databases">
        <authorList>
            <person name="Park Y.J."/>
            <person name="Jeong S.E."/>
            <person name="Jung H.S."/>
        </authorList>
    </citation>
    <scope>NUCLEOTIDE SEQUENCE [LARGE SCALE GENOMIC DNA]</scope>
    <source>
        <strain evidence="6">P16(2019)</strain>
    </source>
</reference>
<dbReference type="GO" id="GO:0016491">
    <property type="term" value="F:oxidoreductase activity"/>
    <property type="evidence" value="ECO:0007669"/>
    <property type="project" value="InterPro"/>
</dbReference>
<dbReference type="PIRSF" id="PIRSF000097">
    <property type="entry name" value="AKR"/>
    <property type="match status" value="1"/>
</dbReference>
<dbReference type="Gene3D" id="3.20.20.100">
    <property type="entry name" value="NADP-dependent oxidoreductase domain"/>
    <property type="match status" value="1"/>
</dbReference>
<dbReference type="OrthoDB" id="9773828at2"/>